<feature type="transmembrane region" description="Helical" evidence="1">
    <location>
        <begin position="7"/>
        <end position="29"/>
    </location>
</feature>
<dbReference type="Proteomes" id="UP000003860">
    <property type="component" value="Unassembled WGS sequence"/>
</dbReference>
<feature type="transmembrane region" description="Helical" evidence="1">
    <location>
        <begin position="49"/>
        <end position="69"/>
    </location>
</feature>
<evidence type="ECO:0000313" key="3">
    <source>
        <dbReference type="Proteomes" id="UP000003860"/>
    </source>
</evidence>
<evidence type="ECO:0000256" key="1">
    <source>
        <dbReference type="SAM" id="Phobius"/>
    </source>
</evidence>
<reference evidence="2" key="1">
    <citation type="submission" date="2009-07" db="EMBL/GenBank/DDBJ databases">
        <authorList>
            <consortium name="US DOE Joint Genome Institute (JGI-PGF)"/>
            <person name="Lucas S."/>
            <person name="Copeland A."/>
            <person name="Lapidus A."/>
            <person name="Glavina del Rio T."/>
            <person name="Tice H."/>
            <person name="Bruce D."/>
            <person name="Goodwin L."/>
            <person name="Pitluck S."/>
            <person name="Larimer F."/>
            <person name="Land M.L."/>
            <person name="Mouttaki H."/>
            <person name="He Z."/>
            <person name="Zhou J."/>
            <person name="Hemme C.L."/>
        </authorList>
    </citation>
    <scope>NUCLEOTIDE SEQUENCE</scope>
    <source>
        <strain evidence="2">DSM 2782</strain>
    </source>
</reference>
<sequence>MNEKRPIIITVIADLTILAAMFAIGATIFPGYFKSLGFELSPLPIYSSNVMRILLCFVNITAAVGLLLLKKWGYRLTIIYSVFFMAADIVWCLQRGKFPLTSGMIFSCIMLSNIIYYRERFV</sequence>
<gene>
    <name evidence="2" type="ORF">Cpap_2267</name>
</gene>
<dbReference type="eggNOG" id="ENOG50340FA">
    <property type="taxonomic scope" value="Bacteria"/>
</dbReference>
<keyword evidence="1" id="KW-0812">Transmembrane</keyword>
<evidence type="ECO:0000313" key="2">
    <source>
        <dbReference type="EMBL" id="EGD47864.1"/>
    </source>
</evidence>
<organism evidence="2 3">
    <name type="scientific">Ruminiclostridium papyrosolvens DSM 2782</name>
    <dbReference type="NCBI Taxonomy" id="588581"/>
    <lineage>
        <taxon>Bacteria</taxon>
        <taxon>Bacillati</taxon>
        <taxon>Bacillota</taxon>
        <taxon>Clostridia</taxon>
        <taxon>Eubacteriales</taxon>
        <taxon>Oscillospiraceae</taxon>
        <taxon>Ruminiclostridium</taxon>
    </lineage>
</organism>
<keyword evidence="3" id="KW-1185">Reference proteome</keyword>
<name>F1TCZ7_9FIRM</name>
<keyword evidence="1" id="KW-0472">Membrane</keyword>
<dbReference type="AlphaFoldDB" id="F1TCZ7"/>
<feature type="transmembrane region" description="Helical" evidence="1">
    <location>
        <begin position="76"/>
        <end position="94"/>
    </location>
</feature>
<protein>
    <submittedName>
        <fullName evidence="2">Uncharacterized protein</fullName>
    </submittedName>
</protein>
<dbReference type="RefSeq" id="WP_004619248.1">
    <property type="nucleotide sequence ID" value="NZ_ACXX02000006.1"/>
</dbReference>
<reference evidence="2" key="2">
    <citation type="submission" date="2011-01" db="EMBL/GenBank/DDBJ databases">
        <title>The Non-contiguous Finished genome of Clostridium papyrosolvens.</title>
        <authorList>
            <person name="Lucas S."/>
            <person name="Copeland A."/>
            <person name="Lapidus A."/>
            <person name="Cheng J.-F."/>
            <person name="Goodwin L."/>
            <person name="Pitluck S."/>
            <person name="Misra M."/>
            <person name="Chertkov O."/>
            <person name="Detter J.C."/>
            <person name="Han C."/>
            <person name="Tapia R."/>
            <person name="Land M."/>
            <person name="Hauser L."/>
            <person name="Kyrpides N."/>
            <person name="Ivanova N."/>
            <person name="Pagani I."/>
            <person name="Mouttaki H."/>
            <person name="He Z."/>
            <person name="Zhou J."/>
            <person name="Hemme C.L."/>
            <person name="Woyke T."/>
        </authorList>
    </citation>
    <scope>NUCLEOTIDE SEQUENCE [LARGE SCALE GENOMIC DNA]</scope>
    <source>
        <strain evidence="2">DSM 2782</strain>
    </source>
</reference>
<keyword evidence="1" id="KW-1133">Transmembrane helix</keyword>
<dbReference type="OrthoDB" id="2074929at2"/>
<comment type="caution">
    <text evidence="2">The sequence shown here is derived from an EMBL/GenBank/DDBJ whole genome shotgun (WGS) entry which is preliminary data.</text>
</comment>
<accession>F1TCZ7</accession>
<dbReference type="STRING" id="588581.Cpap_2267"/>
<proteinExistence type="predicted"/>
<dbReference type="EMBL" id="ACXX02000006">
    <property type="protein sequence ID" value="EGD47864.1"/>
    <property type="molecule type" value="Genomic_DNA"/>
</dbReference>
<feature type="transmembrane region" description="Helical" evidence="1">
    <location>
        <begin position="100"/>
        <end position="117"/>
    </location>
</feature>